<dbReference type="PROSITE" id="PS50112">
    <property type="entry name" value="PAS"/>
    <property type="match status" value="1"/>
</dbReference>
<proteinExistence type="predicted"/>
<evidence type="ECO:0000256" key="7">
    <source>
        <dbReference type="SAM" id="MobiDB-lite"/>
    </source>
</evidence>
<evidence type="ECO:0000256" key="5">
    <source>
        <dbReference type="ARBA" id="ARBA00022777"/>
    </source>
</evidence>
<accession>A0AA37Q1D5</accession>
<dbReference type="AlphaFoldDB" id="A0AA37Q1D5"/>
<dbReference type="SUPFAM" id="SSF55874">
    <property type="entry name" value="ATPase domain of HSP90 chaperone/DNA topoisomerase II/histidine kinase"/>
    <property type="match status" value="1"/>
</dbReference>
<dbReference type="Gene3D" id="3.30.450.20">
    <property type="entry name" value="PAS domain"/>
    <property type="match status" value="1"/>
</dbReference>
<evidence type="ECO:0000256" key="4">
    <source>
        <dbReference type="ARBA" id="ARBA00022679"/>
    </source>
</evidence>
<keyword evidence="11" id="KW-1185">Reference proteome</keyword>
<dbReference type="EC" id="2.7.13.3" evidence="2"/>
<dbReference type="PANTHER" id="PTHR43047:SF63">
    <property type="entry name" value="HISTIDINE KINASE"/>
    <property type="match status" value="1"/>
</dbReference>
<gene>
    <name evidence="10" type="ORF">rosag_10920</name>
</gene>
<dbReference type="Pfam" id="PF00512">
    <property type="entry name" value="HisKA"/>
    <property type="match status" value="1"/>
</dbReference>
<dbReference type="Gene3D" id="3.30.565.10">
    <property type="entry name" value="Histidine kinase-like ATPase, C-terminal domain"/>
    <property type="match status" value="1"/>
</dbReference>
<keyword evidence="4" id="KW-0808">Transferase</keyword>
<evidence type="ECO:0000256" key="1">
    <source>
        <dbReference type="ARBA" id="ARBA00000085"/>
    </source>
</evidence>
<dbReference type="InterPro" id="IPR003594">
    <property type="entry name" value="HATPase_dom"/>
</dbReference>
<dbReference type="CDD" id="cd00082">
    <property type="entry name" value="HisKA"/>
    <property type="match status" value="1"/>
</dbReference>
<dbReference type="PRINTS" id="PR00344">
    <property type="entry name" value="BCTRLSENSOR"/>
</dbReference>
<feature type="coiled-coil region" evidence="6">
    <location>
        <begin position="216"/>
        <end position="253"/>
    </location>
</feature>
<dbReference type="InterPro" id="IPR036097">
    <property type="entry name" value="HisK_dim/P_sf"/>
</dbReference>
<comment type="caution">
    <text evidence="10">The sequence shown here is derived from an EMBL/GenBank/DDBJ whole genome shotgun (WGS) entry which is preliminary data.</text>
</comment>
<evidence type="ECO:0000256" key="2">
    <source>
        <dbReference type="ARBA" id="ARBA00012438"/>
    </source>
</evidence>
<evidence type="ECO:0000256" key="6">
    <source>
        <dbReference type="SAM" id="Coils"/>
    </source>
</evidence>
<dbReference type="InterPro" id="IPR013656">
    <property type="entry name" value="PAS_4"/>
</dbReference>
<dbReference type="InterPro" id="IPR004358">
    <property type="entry name" value="Sig_transdc_His_kin-like_C"/>
</dbReference>
<sequence>MSPPPRTSHAPHPRPAAAPPTADGHAGDAGVPGGEYPSVDRRERPDRRRQRRDGAAERRSPLWTEPITGHVPGPTGGDVTVALGRPEIADAPAPAAALDRDALGTLVELVTDPLWVVDRDWRLRFVNRRAAELWRTTPAAVVGRSLWSVLPQAAGGALHETLARAMRDQRTAHVESFSSPHSGRVEVSAYPVGDGLLVLQRDVALLRAGDEAARAIAAERRARQEAERLAGELRAAREAADQARRSAEQARASAEVAARAKSDFLATMSHELRTPINAVTGYAQLLELGVAGPVTDAQRGYLERVLTSSRHLLGLVDDVLDLARLEAGRLVIERVPGTVGPLTGGALALIASQAAARGVRVVEPPPEADARFVGDEHRVRQILVNLLTNAVKFTPAGGTITVEIASDVPTGEDGPRAGTGPWVTIQVHDTGVGIPPALHQAVFEPFVQGDGSRTRTVGGTGLGLAVSRGLARLMGGDLTLRSEAGQGAHFTIWLPTRLPDPPALASDETPRRTRVPRSRSASGQPKAQPLAARAVARPWEDAEDATHGLATVGTRLRQRLEPLLEGYTARLRADPTLPQASALARAQLEDHALSFVADLAQTLVALEHSGGMDADLLRDGSAIQEEIAFRHGEQRYRMGWAELHLRRDYAVMRDEIETVVRQTAAIGGIDVALALSVLHRLLTRAQEVSLRGWRHAASR</sequence>
<dbReference type="InterPro" id="IPR035965">
    <property type="entry name" value="PAS-like_dom_sf"/>
</dbReference>
<dbReference type="InterPro" id="IPR036890">
    <property type="entry name" value="HATPase_C_sf"/>
</dbReference>
<dbReference type="CDD" id="cd16922">
    <property type="entry name" value="HATPase_EvgS-ArcB-TorS-like"/>
    <property type="match status" value="1"/>
</dbReference>
<evidence type="ECO:0000259" key="9">
    <source>
        <dbReference type="PROSITE" id="PS50112"/>
    </source>
</evidence>
<dbReference type="InterPro" id="IPR003661">
    <property type="entry name" value="HisK_dim/P_dom"/>
</dbReference>
<evidence type="ECO:0000256" key="3">
    <source>
        <dbReference type="ARBA" id="ARBA00022553"/>
    </source>
</evidence>
<feature type="domain" description="PAS" evidence="9">
    <location>
        <begin position="99"/>
        <end position="169"/>
    </location>
</feature>
<dbReference type="SUPFAM" id="SSF55785">
    <property type="entry name" value="PYP-like sensor domain (PAS domain)"/>
    <property type="match status" value="1"/>
</dbReference>
<dbReference type="PANTHER" id="PTHR43047">
    <property type="entry name" value="TWO-COMPONENT HISTIDINE PROTEIN KINASE"/>
    <property type="match status" value="1"/>
</dbReference>
<feature type="domain" description="Histidine kinase" evidence="8">
    <location>
        <begin position="267"/>
        <end position="498"/>
    </location>
</feature>
<name>A0AA37Q1D5_9BACT</name>
<feature type="region of interest" description="Disordered" evidence="7">
    <location>
        <begin position="498"/>
        <end position="530"/>
    </location>
</feature>
<dbReference type="SMART" id="SM00091">
    <property type="entry name" value="PAS"/>
    <property type="match status" value="1"/>
</dbReference>
<dbReference type="Pfam" id="PF08448">
    <property type="entry name" value="PAS_4"/>
    <property type="match status" value="1"/>
</dbReference>
<dbReference type="GO" id="GO:0000155">
    <property type="term" value="F:phosphorelay sensor kinase activity"/>
    <property type="evidence" value="ECO:0007669"/>
    <property type="project" value="InterPro"/>
</dbReference>
<dbReference type="EMBL" id="BRXS01000002">
    <property type="protein sequence ID" value="GLC24579.1"/>
    <property type="molecule type" value="Genomic_DNA"/>
</dbReference>
<dbReference type="SUPFAM" id="SSF47384">
    <property type="entry name" value="Homodimeric domain of signal transducing histidine kinase"/>
    <property type="match status" value="1"/>
</dbReference>
<dbReference type="InterPro" id="IPR000014">
    <property type="entry name" value="PAS"/>
</dbReference>
<evidence type="ECO:0000259" key="8">
    <source>
        <dbReference type="PROSITE" id="PS50109"/>
    </source>
</evidence>
<dbReference type="SMART" id="SM00387">
    <property type="entry name" value="HATPase_c"/>
    <property type="match status" value="1"/>
</dbReference>
<dbReference type="GO" id="GO:0005886">
    <property type="term" value="C:plasma membrane"/>
    <property type="evidence" value="ECO:0007669"/>
    <property type="project" value="TreeGrafter"/>
</dbReference>
<feature type="compositionally biased region" description="Basic and acidic residues" evidence="7">
    <location>
        <begin position="38"/>
        <end position="60"/>
    </location>
</feature>
<keyword evidence="3" id="KW-0597">Phosphoprotein</keyword>
<evidence type="ECO:0000313" key="11">
    <source>
        <dbReference type="Proteomes" id="UP001161325"/>
    </source>
</evidence>
<dbReference type="Pfam" id="PF02518">
    <property type="entry name" value="HATPase_c"/>
    <property type="match status" value="1"/>
</dbReference>
<protein>
    <recommendedName>
        <fullName evidence="2">histidine kinase</fullName>
        <ecNumber evidence="2">2.7.13.3</ecNumber>
    </recommendedName>
</protein>
<feature type="region of interest" description="Disordered" evidence="7">
    <location>
        <begin position="1"/>
        <end position="77"/>
    </location>
</feature>
<dbReference type="PROSITE" id="PS50109">
    <property type="entry name" value="HIS_KIN"/>
    <property type="match status" value="1"/>
</dbReference>
<dbReference type="GO" id="GO:0009927">
    <property type="term" value="F:histidine phosphotransfer kinase activity"/>
    <property type="evidence" value="ECO:0007669"/>
    <property type="project" value="TreeGrafter"/>
</dbReference>
<dbReference type="SMART" id="SM00388">
    <property type="entry name" value="HisKA"/>
    <property type="match status" value="1"/>
</dbReference>
<dbReference type="RefSeq" id="WP_284349025.1">
    <property type="nucleotide sequence ID" value="NZ_BRXS01000002.1"/>
</dbReference>
<dbReference type="CDD" id="cd00130">
    <property type="entry name" value="PAS"/>
    <property type="match status" value="1"/>
</dbReference>
<keyword evidence="6" id="KW-0175">Coiled coil</keyword>
<dbReference type="Proteomes" id="UP001161325">
    <property type="component" value="Unassembled WGS sequence"/>
</dbReference>
<organism evidence="10 11">
    <name type="scientific">Roseisolibacter agri</name>
    <dbReference type="NCBI Taxonomy" id="2014610"/>
    <lineage>
        <taxon>Bacteria</taxon>
        <taxon>Pseudomonadati</taxon>
        <taxon>Gemmatimonadota</taxon>
        <taxon>Gemmatimonadia</taxon>
        <taxon>Gemmatimonadales</taxon>
        <taxon>Gemmatimonadaceae</taxon>
        <taxon>Roseisolibacter</taxon>
    </lineage>
</organism>
<dbReference type="Gene3D" id="1.10.287.130">
    <property type="match status" value="1"/>
</dbReference>
<dbReference type="InterPro" id="IPR005467">
    <property type="entry name" value="His_kinase_dom"/>
</dbReference>
<comment type="catalytic activity">
    <reaction evidence="1">
        <text>ATP + protein L-histidine = ADP + protein N-phospho-L-histidine.</text>
        <dbReference type="EC" id="2.7.13.3"/>
    </reaction>
</comment>
<reference evidence="10" key="1">
    <citation type="submission" date="2022-08" db="EMBL/GenBank/DDBJ databases">
        <title>Draft genome sequencing of Roseisolibacter agri AW1220.</title>
        <authorList>
            <person name="Tobiishi Y."/>
            <person name="Tonouchi A."/>
        </authorList>
    </citation>
    <scope>NUCLEOTIDE SEQUENCE</scope>
    <source>
        <strain evidence="10">AW1220</strain>
    </source>
</reference>
<keyword evidence="5" id="KW-0418">Kinase</keyword>
<evidence type="ECO:0000313" key="10">
    <source>
        <dbReference type="EMBL" id="GLC24579.1"/>
    </source>
</evidence>